<feature type="transmembrane region" description="Helical" evidence="1">
    <location>
        <begin position="42"/>
        <end position="63"/>
    </location>
</feature>
<keyword evidence="1" id="KW-1133">Transmembrane helix</keyword>
<dbReference type="RefSeq" id="WP_206092436.1">
    <property type="nucleotide sequence ID" value="NZ_CP065053.1"/>
</dbReference>
<keyword evidence="3" id="KW-1185">Reference proteome</keyword>
<reference evidence="2 3" key="1">
    <citation type="submission" date="2020-11" db="EMBL/GenBank/DDBJ databases">
        <authorList>
            <person name="Sun Q."/>
        </authorList>
    </citation>
    <scope>NUCLEOTIDE SEQUENCE [LARGE SCALE GENOMIC DNA]</scope>
    <source>
        <strain evidence="2 3">P8398</strain>
    </source>
</reference>
<sequence>MNATRPPITYTEGKRFAWACIPVSAVVLWLCVAAFREGKTGFFIAGLLLGGWAGVMGIVQFAMNGKAATMTVSDEGVRFADGLFVAFSDMEKITTINPLPTIFGSFLNIVFYVKPDVAVIQAGRSLRRAFCLTTVGGNISMVGKHKMFSFMTPGMRPMSGAKMDQDAILEDLFARFDAVRSH</sequence>
<organism evidence="2 3">
    <name type="scientific">Massilia antarctica</name>
    <dbReference type="NCBI Taxonomy" id="2765360"/>
    <lineage>
        <taxon>Bacteria</taxon>
        <taxon>Pseudomonadati</taxon>
        <taxon>Pseudomonadota</taxon>
        <taxon>Betaproteobacteria</taxon>
        <taxon>Burkholderiales</taxon>
        <taxon>Oxalobacteraceae</taxon>
        <taxon>Telluria group</taxon>
        <taxon>Massilia</taxon>
    </lineage>
</organism>
<evidence type="ECO:0000313" key="2">
    <source>
        <dbReference type="EMBL" id="QPI52967.1"/>
    </source>
</evidence>
<evidence type="ECO:0000313" key="3">
    <source>
        <dbReference type="Proteomes" id="UP000662888"/>
    </source>
</evidence>
<accession>A0AA49ABI2</accession>
<gene>
    <name evidence="2" type="ORF">IV454_16615</name>
</gene>
<proteinExistence type="predicted"/>
<dbReference type="EMBL" id="CP065053">
    <property type="protein sequence ID" value="QPI52967.1"/>
    <property type="molecule type" value="Genomic_DNA"/>
</dbReference>
<keyword evidence="1" id="KW-0812">Transmembrane</keyword>
<dbReference type="Proteomes" id="UP000662888">
    <property type="component" value="Chromosome"/>
</dbReference>
<feature type="transmembrane region" description="Helical" evidence="1">
    <location>
        <begin position="16"/>
        <end position="35"/>
    </location>
</feature>
<keyword evidence="1" id="KW-0472">Membrane</keyword>
<evidence type="ECO:0008006" key="4">
    <source>
        <dbReference type="Google" id="ProtNLM"/>
    </source>
</evidence>
<protein>
    <recommendedName>
        <fullName evidence="4">PH domain-containing protein</fullName>
    </recommendedName>
</protein>
<name>A0AA49ABI2_9BURK</name>
<evidence type="ECO:0000256" key="1">
    <source>
        <dbReference type="SAM" id="Phobius"/>
    </source>
</evidence>